<dbReference type="OrthoDB" id="7056571at2"/>
<dbReference type="SMART" id="SM00671">
    <property type="entry name" value="SEL1"/>
    <property type="match status" value="1"/>
</dbReference>
<accession>A0A1C0YT18</accession>
<name>A0A1C0YT18_9BACL</name>
<dbReference type="InterPro" id="IPR006597">
    <property type="entry name" value="Sel1-like"/>
</dbReference>
<dbReference type="InterPro" id="IPR011990">
    <property type="entry name" value="TPR-like_helical_dom_sf"/>
</dbReference>
<organism evidence="1 2">
    <name type="scientific">Caryophanon latum</name>
    <dbReference type="NCBI Taxonomy" id="33977"/>
    <lineage>
        <taxon>Bacteria</taxon>
        <taxon>Bacillati</taxon>
        <taxon>Bacillota</taxon>
        <taxon>Bacilli</taxon>
        <taxon>Bacillales</taxon>
        <taxon>Caryophanaceae</taxon>
        <taxon>Caryophanon</taxon>
    </lineage>
</organism>
<dbReference type="Gene3D" id="1.25.40.10">
    <property type="entry name" value="Tetratricopeptide repeat domain"/>
    <property type="match status" value="1"/>
</dbReference>
<reference evidence="1 2" key="1">
    <citation type="submission" date="2016-07" db="EMBL/GenBank/DDBJ databases">
        <title>Caryophanon latum genome sequencing.</title>
        <authorList>
            <person name="Verma A."/>
            <person name="Pal Y."/>
            <person name="Krishnamurthi S."/>
        </authorList>
    </citation>
    <scope>NUCLEOTIDE SEQUENCE [LARGE SCALE GENOMIC DNA]</scope>
    <source>
        <strain evidence="1 2">DSM 14151</strain>
    </source>
</reference>
<evidence type="ECO:0008006" key="3">
    <source>
        <dbReference type="Google" id="ProtNLM"/>
    </source>
</evidence>
<dbReference type="AlphaFoldDB" id="A0A1C0YT18"/>
<dbReference type="Proteomes" id="UP000093482">
    <property type="component" value="Unassembled WGS sequence"/>
</dbReference>
<gene>
    <name evidence="1" type="ORF">A6K76_11980</name>
</gene>
<dbReference type="SUPFAM" id="SSF81901">
    <property type="entry name" value="HCP-like"/>
    <property type="match status" value="1"/>
</dbReference>
<dbReference type="RefSeq" id="WP_066464918.1">
    <property type="nucleotide sequence ID" value="NZ_MATO01000038.1"/>
</dbReference>
<keyword evidence="2" id="KW-1185">Reference proteome</keyword>
<protein>
    <recommendedName>
        <fullName evidence="3">Sel1 repeat family protein</fullName>
    </recommendedName>
</protein>
<proteinExistence type="predicted"/>
<evidence type="ECO:0000313" key="2">
    <source>
        <dbReference type="Proteomes" id="UP000093482"/>
    </source>
</evidence>
<dbReference type="EMBL" id="MATO01000038">
    <property type="protein sequence ID" value="OCS90316.1"/>
    <property type="molecule type" value="Genomic_DNA"/>
</dbReference>
<sequence length="448" mass="51960">MNLPHMLVTCQAYAAMCEQRRLFIDEEVTKLRLERWTLAHCMPFLYTVYTQNKADHLYIAQHMQHDIEQQLFAQLDTPYDAREECRALFDDLLYPHASSDAITLYNSLPLPLYIDILTTLHNRSQLLHERIDYKIALGQVALATERTELAQSLFVCAWLDTTFAQLQAQQTPDRTFDWILQYNMNDTTCQNELLASLCARRTFATDLEYGLHFFLHEPLQNMTIAEQCFSLFAVYYDDAIQTSQFAQIEQRFLDLQHEPRSTKAQFCNIQQLLKLYNDEQYELLLPLLHELATQQHVFALSMLGKMYQKGQGVAPHMFTSYEYLKDAYSLGDDDAAMHLADVAASMPHALQHQIVQKMHAVISENTSHESIPSCLIYGKWTLLHGAPFNMEQATFLLEHAFLHGLQFEKMHAAYLLSRLYAKTDATASNEWYDIAEQYGLTQFKHLLD</sequence>
<evidence type="ECO:0000313" key="1">
    <source>
        <dbReference type="EMBL" id="OCS90316.1"/>
    </source>
</evidence>
<comment type="caution">
    <text evidence="1">The sequence shown here is derived from an EMBL/GenBank/DDBJ whole genome shotgun (WGS) entry which is preliminary data.</text>
</comment>